<dbReference type="AlphaFoldDB" id="A0A2W1H6D6"/>
<keyword evidence="4" id="KW-1185">Reference proteome</keyword>
<evidence type="ECO:0000313" key="4">
    <source>
        <dbReference type="Proteomes" id="UP000249757"/>
    </source>
</evidence>
<dbReference type="OrthoDB" id="2157530at2759"/>
<organism evidence="1 3">
    <name type="scientific">Pyrenophora tritici-repentis</name>
    <dbReference type="NCBI Taxonomy" id="45151"/>
    <lineage>
        <taxon>Eukaryota</taxon>
        <taxon>Fungi</taxon>
        <taxon>Dikarya</taxon>
        <taxon>Ascomycota</taxon>
        <taxon>Pezizomycotina</taxon>
        <taxon>Dothideomycetes</taxon>
        <taxon>Pleosporomycetidae</taxon>
        <taxon>Pleosporales</taxon>
        <taxon>Pleosporineae</taxon>
        <taxon>Pleosporaceae</taxon>
        <taxon>Pyrenophora</taxon>
    </lineage>
</organism>
<accession>A0A2W1H6D6</accession>
<reference evidence="2" key="3">
    <citation type="journal article" date="2022" name="bioRxiv">
        <title>A global pangenome for the wheat fungal pathogen Pyrenophora tritici-repentis and prediction of effector protein structural homology.</title>
        <authorList>
            <person name="Moolhuijzen P."/>
            <person name="See P.T."/>
            <person name="Shi G."/>
            <person name="Powell H.R."/>
            <person name="Cockram J."/>
            <person name="Jorgensen L.N."/>
            <person name="Benslimane H."/>
            <person name="Strelkov S.E."/>
            <person name="Turner J."/>
            <person name="Liu Z."/>
            <person name="Moffat C.S."/>
        </authorList>
    </citation>
    <scope>NUCLEOTIDE SEQUENCE</scope>
    <source>
        <strain evidence="2">86-124</strain>
    </source>
</reference>
<gene>
    <name evidence="2" type="ORF">Ptr86124_012111</name>
    <name evidence="1" type="ORF">PtrM4_058200</name>
</gene>
<comment type="caution">
    <text evidence="1">The sequence shown here is derived from an EMBL/GenBank/DDBJ whole genome shotgun (WGS) entry which is preliminary data.</text>
</comment>
<dbReference type="EMBL" id="NQIK02000002">
    <property type="protein sequence ID" value="KAF7574197.1"/>
    <property type="molecule type" value="Genomic_DNA"/>
</dbReference>
<dbReference type="EMBL" id="NRDI02000023">
    <property type="protein sequence ID" value="KAI1508812.1"/>
    <property type="molecule type" value="Genomic_DNA"/>
</dbReference>
<name>A0A2W1H6D6_9PLEO</name>
<evidence type="ECO:0000313" key="3">
    <source>
        <dbReference type="Proteomes" id="UP000245464"/>
    </source>
</evidence>
<reference evidence="1 3" key="1">
    <citation type="journal article" date="2018" name="BMC Genomics">
        <title>Comparative genomics of the wheat fungal pathogen Pyrenophora tritici-repentis reveals chromosomal variations and genome plasticity.</title>
        <authorList>
            <person name="Moolhuijzen P."/>
            <person name="See P.T."/>
            <person name="Hane J.K."/>
            <person name="Shi G."/>
            <person name="Liu Z."/>
            <person name="Oliver R.P."/>
            <person name="Moffat C.S."/>
        </authorList>
    </citation>
    <scope>NUCLEOTIDE SEQUENCE [LARGE SCALE GENOMIC DNA]</scope>
    <source>
        <strain evidence="1">M4</strain>
    </source>
</reference>
<sequence>MVLRSDAWILFDDGLLFFDENHDDVQARSETSDQSHPWSLIRVKNNALSRKMVLTDWKRIATLQGVEIMEAPASCDAAPPEDQSRITGLLKTLQGLLDWQVEKGLTVLNVGIPNSAYSMAQYRRAMKPLDRIFGIIQTYGISCNPDPAGDDNSSKLRALQDEFGMKLITKAPVLSQLFIHTLHKERPWRSWLITQDIKADDIF</sequence>
<dbReference type="Proteomes" id="UP000249757">
    <property type="component" value="Unassembled WGS sequence"/>
</dbReference>
<reference evidence="2" key="2">
    <citation type="submission" date="2021-05" db="EMBL/GenBank/DDBJ databases">
        <authorList>
            <person name="Moolhuijzen P.M."/>
            <person name="Moffat C.S."/>
        </authorList>
    </citation>
    <scope>NUCLEOTIDE SEQUENCE</scope>
    <source>
        <strain evidence="2">86-124</strain>
    </source>
</reference>
<reference evidence="4" key="4">
    <citation type="journal article" date="2022" name="Microb. Genom.">
        <title>A global pangenome for the wheat fungal pathogen Pyrenophora tritici-repentis and prediction of effector protein structural homology.</title>
        <authorList>
            <person name="Moolhuijzen P.M."/>
            <person name="See P.T."/>
            <person name="Shi G."/>
            <person name="Powell H.R."/>
            <person name="Cockram J."/>
            <person name="Jorgensen L.N."/>
            <person name="Benslimane H."/>
            <person name="Strelkov S.E."/>
            <person name="Turner J."/>
            <person name="Liu Z."/>
            <person name="Moffat C.S."/>
        </authorList>
    </citation>
    <scope>NUCLEOTIDE SEQUENCE [LARGE SCALE GENOMIC DNA]</scope>
</reference>
<protein>
    <submittedName>
        <fullName evidence="1">Uncharacterized protein</fullName>
    </submittedName>
</protein>
<evidence type="ECO:0000313" key="1">
    <source>
        <dbReference type="EMBL" id="KAF7574197.1"/>
    </source>
</evidence>
<evidence type="ECO:0000313" key="2">
    <source>
        <dbReference type="EMBL" id="KAI1508812.1"/>
    </source>
</evidence>
<proteinExistence type="predicted"/>
<dbReference type="Proteomes" id="UP000245464">
    <property type="component" value="Chromosome 2"/>
</dbReference>